<feature type="transmembrane region" description="Helical" evidence="6">
    <location>
        <begin position="218"/>
        <end position="238"/>
    </location>
</feature>
<evidence type="ECO:0000256" key="1">
    <source>
        <dbReference type="ARBA" id="ARBA00004141"/>
    </source>
</evidence>
<sequence>MKQIAILLFSILLSFSTLAANTQFCNESLSAIPIRQDGRIKPLLVHASEMMKYLTGKSKVGENSATVSYCLLSINGLGIPTKIKLFAKIEHVDLQKLLEVEKQKKISYDELEDQTAVLRNEWRKAEDFSSYKKSLGSLLGKIKIHKDIKTANNWQVPLVNSKTDVAWLPIGAYLSEEKIKAARAVSETPFLKVLLDSKQQYEKTVGNKFLIELQYVKLKLPVVALCLTFLGLICITLFRKFHFALAFAILTVIVQTAILTFRVYISGRAPITNMYETVLFSGYGSLVLALIIGHFKNEKIYVFVGLAYNVCTLMMLNFAGGMLSSSISPLVPVLRDNFWLSTHVTTIILSYGALALSWVLANTVLIKKKFSHMSKKDEHYYSELIYTCLKAGTVMLATGIILGGVWADYSWGRFWGWDPKETWSLIVLCLYIAILHGKSTNWIPNNRFFILVAGAFMSVMMAWFGVNYILASGLHSYGFSEGGAIFLGSFFLGQLVVLALTYSSFKVEEAKPNA</sequence>
<feature type="transmembrane region" description="Helical" evidence="6">
    <location>
        <begin position="277"/>
        <end position="293"/>
    </location>
</feature>
<keyword evidence="7" id="KW-0732">Signal</keyword>
<dbReference type="Pfam" id="PF01578">
    <property type="entry name" value="Cytochrom_C_asm"/>
    <property type="match status" value="1"/>
</dbReference>
<dbReference type="GO" id="GO:0005886">
    <property type="term" value="C:plasma membrane"/>
    <property type="evidence" value="ECO:0007669"/>
    <property type="project" value="TreeGrafter"/>
</dbReference>
<protein>
    <recommendedName>
        <fullName evidence="8">Cytochrome c assembly protein domain-containing protein</fullName>
    </recommendedName>
</protein>
<evidence type="ECO:0000256" key="3">
    <source>
        <dbReference type="ARBA" id="ARBA00022748"/>
    </source>
</evidence>
<keyword evidence="3" id="KW-0201">Cytochrome c-type biogenesis</keyword>
<dbReference type="PANTHER" id="PTHR30071">
    <property type="entry name" value="HEME EXPORTER PROTEIN C"/>
    <property type="match status" value="1"/>
</dbReference>
<dbReference type="InterPro" id="IPR045062">
    <property type="entry name" value="Cyt_c_biogenesis_CcsA/CcmC"/>
</dbReference>
<accession>A0A1Y5F9Y1</accession>
<evidence type="ECO:0000256" key="2">
    <source>
        <dbReference type="ARBA" id="ARBA00022692"/>
    </source>
</evidence>
<feature type="transmembrane region" description="Helical" evidence="6">
    <location>
        <begin position="422"/>
        <end position="437"/>
    </location>
</feature>
<comment type="subcellular location">
    <subcellularLocation>
        <location evidence="1">Membrane</location>
        <topology evidence="1">Multi-pass membrane protein</topology>
    </subcellularLocation>
</comment>
<evidence type="ECO:0000256" key="7">
    <source>
        <dbReference type="SAM" id="SignalP"/>
    </source>
</evidence>
<dbReference type="GO" id="GO:0017004">
    <property type="term" value="P:cytochrome complex assembly"/>
    <property type="evidence" value="ECO:0007669"/>
    <property type="project" value="UniProtKB-KW"/>
</dbReference>
<keyword evidence="4 6" id="KW-1133">Transmembrane helix</keyword>
<dbReference type="PANTHER" id="PTHR30071:SF1">
    <property type="entry name" value="CYTOCHROME B_B6 PROTEIN-RELATED"/>
    <property type="match status" value="1"/>
</dbReference>
<keyword evidence="5 6" id="KW-0472">Membrane</keyword>
<dbReference type="AlphaFoldDB" id="A0A1Y5F9Y1"/>
<feature type="transmembrane region" description="Helical" evidence="6">
    <location>
        <begin position="343"/>
        <end position="366"/>
    </location>
</feature>
<proteinExistence type="predicted"/>
<dbReference type="EMBL" id="MAAO01000005">
    <property type="protein sequence ID" value="OUR97926.1"/>
    <property type="molecule type" value="Genomic_DNA"/>
</dbReference>
<dbReference type="GO" id="GO:0020037">
    <property type="term" value="F:heme binding"/>
    <property type="evidence" value="ECO:0007669"/>
    <property type="project" value="InterPro"/>
</dbReference>
<evidence type="ECO:0000256" key="6">
    <source>
        <dbReference type="SAM" id="Phobius"/>
    </source>
</evidence>
<gene>
    <name evidence="9" type="ORF">A9Q84_06945</name>
</gene>
<reference evidence="10" key="1">
    <citation type="journal article" date="2017" name="Proc. Natl. Acad. Sci. U.S.A.">
        <title>Simulation of Deepwater Horizon oil plume reveals substrate specialization within a complex community of hydrocarbon-degraders.</title>
        <authorList>
            <person name="Hu P."/>
            <person name="Dubinsky E.A."/>
            <person name="Probst A.J."/>
            <person name="Wang J."/>
            <person name="Sieber C.M.K."/>
            <person name="Tom L.M."/>
            <person name="Gardinali P."/>
            <person name="Banfield J.F."/>
            <person name="Atlas R.M."/>
            <person name="Andersen G.L."/>
        </authorList>
    </citation>
    <scope>NUCLEOTIDE SEQUENCE [LARGE SCALE GENOMIC DNA]</scope>
</reference>
<comment type="caution">
    <text evidence="9">The sequence shown here is derived from an EMBL/GenBank/DDBJ whole genome shotgun (WGS) entry which is preliminary data.</text>
</comment>
<feature type="transmembrane region" description="Helical" evidence="6">
    <location>
        <begin position="245"/>
        <end position="265"/>
    </location>
</feature>
<evidence type="ECO:0000313" key="10">
    <source>
        <dbReference type="Proteomes" id="UP000196531"/>
    </source>
</evidence>
<feature type="transmembrane region" description="Helical" evidence="6">
    <location>
        <begin position="387"/>
        <end position="407"/>
    </location>
</feature>
<feature type="transmembrane region" description="Helical" evidence="6">
    <location>
        <begin position="482"/>
        <end position="502"/>
    </location>
</feature>
<name>A0A1Y5F9Y1_9BACT</name>
<feature type="transmembrane region" description="Helical" evidence="6">
    <location>
        <begin position="449"/>
        <end position="470"/>
    </location>
</feature>
<feature type="domain" description="Cytochrome c assembly protein" evidence="8">
    <location>
        <begin position="272"/>
        <end position="469"/>
    </location>
</feature>
<evidence type="ECO:0000313" key="9">
    <source>
        <dbReference type="EMBL" id="OUR97926.1"/>
    </source>
</evidence>
<evidence type="ECO:0000256" key="4">
    <source>
        <dbReference type="ARBA" id="ARBA00022989"/>
    </source>
</evidence>
<organism evidence="9 10">
    <name type="scientific">Halobacteriovorax marinus</name>
    <dbReference type="NCBI Taxonomy" id="97084"/>
    <lineage>
        <taxon>Bacteria</taxon>
        <taxon>Pseudomonadati</taxon>
        <taxon>Bdellovibrionota</taxon>
        <taxon>Bacteriovoracia</taxon>
        <taxon>Bacteriovoracales</taxon>
        <taxon>Halobacteriovoraceae</taxon>
        <taxon>Halobacteriovorax</taxon>
    </lineage>
</organism>
<evidence type="ECO:0000256" key="5">
    <source>
        <dbReference type="ARBA" id="ARBA00023136"/>
    </source>
</evidence>
<feature type="signal peptide" evidence="7">
    <location>
        <begin position="1"/>
        <end position="19"/>
    </location>
</feature>
<dbReference type="InterPro" id="IPR002541">
    <property type="entry name" value="Cyt_c_assembly"/>
</dbReference>
<feature type="chain" id="PRO_5012938274" description="Cytochrome c assembly protein domain-containing protein" evidence="7">
    <location>
        <begin position="20"/>
        <end position="514"/>
    </location>
</feature>
<keyword evidence="2 6" id="KW-0812">Transmembrane</keyword>
<feature type="transmembrane region" description="Helical" evidence="6">
    <location>
        <begin position="300"/>
        <end position="323"/>
    </location>
</feature>
<dbReference type="Proteomes" id="UP000196531">
    <property type="component" value="Unassembled WGS sequence"/>
</dbReference>
<evidence type="ECO:0000259" key="8">
    <source>
        <dbReference type="Pfam" id="PF01578"/>
    </source>
</evidence>